<dbReference type="GO" id="GO:0000324">
    <property type="term" value="C:fungal-type vacuole"/>
    <property type="evidence" value="ECO:0007669"/>
    <property type="project" value="TreeGrafter"/>
</dbReference>
<evidence type="ECO:0000259" key="5">
    <source>
        <dbReference type="PROSITE" id="PS51767"/>
    </source>
</evidence>
<name>A0A9W4XTE2_9PLEO</name>
<gene>
    <name evidence="6" type="ORF">PDIGIT_LOCUS5186</name>
</gene>
<evidence type="ECO:0000313" key="6">
    <source>
        <dbReference type="EMBL" id="CAI6332156.1"/>
    </source>
</evidence>
<evidence type="ECO:0000256" key="2">
    <source>
        <dbReference type="ARBA" id="ARBA00022750"/>
    </source>
</evidence>
<dbReference type="InterPro" id="IPR033121">
    <property type="entry name" value="PEPTIDASE_A1"/>
</dbReference>
<sequence>MCVYFLLSLGVASAARKTMFFLPVILLLSAKALSQTIQLDFVVQELKDGHLPLSSRLHARNIELPVFNDFPTQRYLFNIMAGNPPQSFTIMIDSGSADLWLPSPTSPGCLESCPPGTFDVHASGTAVDIHIPYNVSFGLTPDNIMLGEYYNDTVTIGGATLLNQSFAVAEVTEAEMIHWGIMGLGTVYRSSAYDNPKSPTYRSASRSPLPVWLNLHRQGIIEKKIFSVWLNSQDAATGTLLLGGIDDAKYEGELKSTPVLLSGPEQVFMEWLVQFTSVARVDNEGKREDLTASNWTLEAIVDTGSPNMYLPSSLYDSIASPLNATTHPTANTPYVPCSLRSSSEYLEWVFAGRDEEDGPAIRMPYSEMIYSFGMPANLGEVRSEDGVELCYLGVIPWDGPIVLVGAVLIRNAYVVFDGEAVELRMAQVKID</sequence>
<accession>A0A9W4XTE2</accession>
<dbReference type="GO" id="GO:0004190">
    <property type="term" value="F:aspartic-type endopeptidase activity"/>
    <property type="evidence" value="ECO:0007669"/>
    <property type="project" value="UniProtKB-KW"/>
</dbReference>
<protein>
    <recommendedName>
        <fullName evidence="5">Peptidase A1 domain-containing protein</fullName>
    </recommendedName>
</protein>
<reference evidence="6" key="1">
    <citation type="submission" date="2023-01" db="EMBL/GenBank/DDBJ databases">
        <authorList>
            <person name="Van Ghelder C."/>
            <person name="Rancurel C."/>
        </authorList>
    </citation>
    <scope>NUCLEOTIDE SEQUENCE</scope>
    <source>
        <strain evidence="6">CNCM I-4278</strain>
    </source>
</reference>
<feature type="active site" evidence="3">
    <location>
        <position position="93"/>
    </location>
</feature>
<evidence type="ECO:0000256" key="3">
    <source>
        <dbReference type="PIRSR" id="PIRSR601461-1"/>
    </source>
</evidence>
<dbReference type="SUPFAM" id="SSF50630">
    <property type="entry name" value="Acid proteases"/>
    <property type="match status" value="1"/>
</dbReference>
<feature type="domain" description="Peptidase A1" evidence="5">
    <location>
        <begin position="75"/>
        <end position="426"/>
    </location>
</feature>
<dbReference type="PANTHER" id="PTHR47966:SF51">
    <property type="entry name" value="BETA-SITE APP-CLEAVING ENZYME, ISOFORM A-RELATED"/>
    <property type="match status" value="1"/>
</dbReference>
<comment type="similarity">
    <text evidence="1 4">Belongs to the peptidase A1 family.</text>
</comment>
<feature type="active site" evidence="3">
    <location>
        <position position="302"/>
    </location>
</feature>
<dbReference type="Pfam" id="PF00026">
    <property type="entry name" value="Asp"/>
    <property type="match status" value="1"/>
</dbReference>
<dbReference type="OrthoDB" id="771136at2759"/>
<dbReference type="AlphaFoldDB" id="A0A9W4XTE2"/>
<evidence type="ECO:0000256" key="1">
    <source>
        <dbReference type="ARBA" id="ARBA00007447"/>
    </source>
</evidence>
<dbReference type="InterPro" id="IPR021109">
    <property type="entry name" value="Peptidase_aspartic_dom_sf"/>
</dbReference>
<dbReference type="PRINTS" id="PR00792">
    <property type="entry name" value="PEPSIN"/>
</dbReference>
<dbReference type="GO" id="GO:0006508">
    <property type="term" value="P:proteolysis"/>
    <property type="evidence" value="ECO:0007669"/>
    <property type="project" value="UniProtKB-KW"/>
</dbReference>
<comment type="caution">
    <text evidence="6">The sequence shown here is derived from an EMBL/GenBank/DDBJ whole genome shotgun (WGS) entry which is preliminary data.</text>
</comment>
<dbReference type="PROSITE" id="PS51767">
    <property type="entry name" value="PEPTIDASE_A1"/>
    <property type="match status" value="1"/>
</dbReference>
<dbReference type="Proteomes" id="UP001152607">
    <property type="component" value="Unassembled WGS sequence"/>
</dbReference>
<organism evidence="6 7">
    <name type="scientific">Periconia digitata</name>
    <dbReference type="NCBI Taxonomy" id="1303443"/>
    <lineage>
        <taxon>Eukaryota</taxon>
        <taxon>Fungi</taxon>
        <taxon>Dikarya</taxon>
        <taxon>Ascomycota</taxon>
        <taxon>Pezizomycotina</taxon>
        <taxon>Dothideomycetes</taxon>
        <taxon>Pleosporomycetidae</taxon>
        <taxon>Pleosporales</taxon>
        <taxon>Massarineae</taxon>
        <taxon>Periconiaceae</taxon>
        <taxon>Periconia</taxon>
    </lineage>
</organism>
<dbReference type="InterPro" id="IPR001461">
    <property type="entry name" value="Aspartic_peptidase_A1"/>
</dbReference>
<dbReference type="PANTHER" id="PTHR47966">
    <property type="entry name" value="BETA-SITE APP-CLEAVING ENZYME, ISOFORM A-RELATED"/>
    <property type="match status" value="1"/>
</dbReference>
<evidence type="ECO:0000313" key="7">
    <source>
        <dbReference type="Proteomes" id="UP001152607"/>
    </source>
</evidence>
<dbReference type="EMBL" id="CAOQHR010000003">
    <property type="protein sequence ID" value="CAI6332156.1"/>
    <property type="molecule type" value="Genomic_DNA"/>
</dbReference>
<evidence type="ECO:0000256" key="4">
    <source>
        <dbReference type="RuleBase" id="RU000454"/>
    </source>
</evidence>
<proteinExistence type="inferred from homology"/>
<keyword evidence="4" id="KW-0645">Protease</keyword>
<dbReference type="PROSITE" id="PS00141">
    <property type="entry name" value="ASP_PROTEASE"/>
    <property type="match status" value="2"/>
</dbReference>
<dbReference type="Gene3D" id="2.40.70.10">
    <property type="entry name" value="Acid Proteases"/>
    <property type="match status" value="2"/>
</dbReference>
<dbReference type="InterPro" id="IPR001969">
    <property type="entry name" value="Aspartic_peptidase_AS"/>
</dbReference>
<keyword evidence="2 4" id="KW-0064">Aspartyl protease</keyword>
<keyword evidence="7" id="KW-1185">Reference proteome</keyword>
<keyword evidence="4" id="KW-0378">Hydrolase</keyword>